<gene>
    <name evidence="2" type="ORF">H257_09934</name>
</gene>
<accession>W4G8H2</accession>
<dbReference type="RefSeq" id="XP_009834622.1">
    <property type="nucleotide sequence ID" value="XM_009836320.1"/>
</dbReference>
<dbReference type="PANTHER" id="PTHR47163:SF2">
    <property type="entry name" value="SI:DKEY-17M8.2"/>
    <property type="match status" value="1"/>
</dbReference>
<name>W4G8H2_APHAT</name>
<evidence type="ECO:0000259" key="1">
    <source>
        <dbReference type="SMART" id="SM01126"/>
    </source>
</evidence>
<dbReference type="SMART" id="SM01126">
    <property type="entry name" value="DDE_Tnp_IS1595"/>
    <property type="match status" value="1"/>
</dbReference>
<dbReference type="InterPro" id="IPR024445">
    <property type="entry name" value="Tnp_ISXO2-like"/>
</dbReference>
<proteinExistence type="predicted"/>
<dbReference type="InterPro" id="IPR053164">
    <property type="entry name" value="IS1016-like_transposase"/>
</dbReference>
<evidence type="ECO:0000313" key="2">
    <source>
        <dbReference type="EMBL" id="ETV75980.1"/>
    </source>
</evidence>
<feature type="domain" description="ISXO2-like transposase" evidence="1">
    <location>
        <begin position="162"/>
        <end position="319"/>
    </location>
</feature>
<sequence>MAENDAHGPPLDQVPADAVRADVELYDMSDVADFSWHSVLKATGDEWTCVAWCMDVGLLSKAMTCPKCPCAMTYDAAKKRWRCRRRACDGLGNVQIGVRTGLWFQRSKLPMTKVVRVLFAWASRRPVSAVVAEEELSMETGVDWYNYCCELCSMEMLLTPMMVGGPGVTVEIDETSMKKKSKYNRGRHYPEHWVFGGVDRATGKWFGVITGADRTKPTLSRLIKKHVSPGSHIISDKFGSYVSSNEQHTLANNPLLADQGYTHEWVNHTENFVNPINGAHTQSIEGAWEIRIKRFSKAMRGMHRPHLPSYLDEYLWRSWFFAHGSDSKAYFKGFVCAIRRYNATVQ</sequence>
<dbReference type="VEuPathDB" id="FungiDB:H257_09934"/>
<dbReference type="AlphaFoldDB" id="W4G8H2"/>
<dbReference type="STRING" id="112090.W4G8H2"/>
<reference evidence="2" key="1">
    <citation type="submission" date="2013-12" db="EMBL/GenBank/DDBJ databases">
        <title>The Genome Sequence of Aphanomyces astaci APO3.</title>
        <authorList>
            <consortium name="The Broad Institute Genomics Platform"/>
            <person name="Russ C."/>
            <person name="Tyler B."/>
            <person name="van West P."/>
            <person name="Dieguez-Uribeondo J."/>
            <person name="Young S.K."/>
            <person name="Zeng Q."/>
            <person name="Gargeya S."/>
            <person name="Fitzgerald M."/>
            <person name="Abouelleil A."/>
            <person name="Alvarado L."/>
            <person name="Chapman S.B."/>
            <person name="Gainer-Dewar J."/>
            <person name="Goldberg J."/>
            <person name="Griggs A."/>
            <person name="Gujja S."/>
            <person name="Hansen M."/>
            <person name="Howarth C."/>
            <person name="Imamovic A."/>
            <person name="Ireland A."/>
            <person name="Larimer J."/>
            <person name="McCowan C."/>
            <person name="Murphy C."/>
            <person name="Pearson M."/>
            <person name="Poon T.W."/>
            <person name="Priest M."/>
            <person name="Roberts A."/>
            <person name="Saif S."/>
            <person name="Shea T."/>
            <person name="Sykes S."/>
            <person name="Wortman J."/>
            <person name="Nusbaum C."/>
            <person name="Birren B."/>
        </authorList>
    </citation>
    <scope>NUCLEOTIDE SEQUENCE [LARGE SCALE GENOMIC DNA]</scope>
    <source>
        <strain evidence="2">APO3</strain>
    </source>
</reference>
<organism evidence="2">
    <name type="scientific">Aphanomyces astaci</name>
    <name type="common">Crayfish plague agent</name>
    <dbReference type="NCBI Taxonomy" id="112090"/>
    <lineage>
        <taxon>Eukaryota</taxon>
        <taxon>Sar</taxon>
        <taxon>Stramenopiles</taxon>
        <taxon>Oomycota</taxon>
        <taxon>Saprolegniomycetes</taxon>
        <taxon>Saprolegniales</taxon>
        <taxon>Verrucalvaceae</taxon>
        <taxon>Aphanomyces</taxon>
    </lineage>
</organism>
<dbReference type="Pfam" id="PF12762">
    <property type="entry name" value="DDE_Tnp_IS1595"/>
    <property type="match status" value="1"/>
</dbReference>
<protein>
    <recommendedName>
        <fullName evidence="1">ISXO2-like transposase domain-containing protein</fullName>
    </recommendedName>
</protein>
<dbReference type="GeneID" id="20811930"/>
<dbReference type="PANTHER" id="PTHR47163">
    <property type="entry name" value="DDE_TNP_IS1595 DOMAIN-CONTAINING PROTEIN"/>
    <property type="match status" value="1"/>
</dbReference>
<dbReference type="OrthoDB" id="108710at2759"/>
<dbReference type="EMBL" id="KI913138">
    <property type="protein sequence ID" value="ETV75980.1"/>
    <property type="molecule type" value="Genomic_DNA"/>
</dbReference>